<evidence type="ECO:0000313" key="2">
    <source>
        <dbReference type="Proteomes" id="UP001220658"/>
    </source>
</evidence>
<dbReference type="EMBL" id="JAQNCK010000016">
    <property type="protein sequence ID" value="MDC0828416.1"/>
    <property type="molecule type" value="Genomic_DNA"/>
</dbReference>
<evidence type="ECO:0000313" key="1">
    <source>
        <dbReference type="EMBL" id="MDC0828416.1"/>
    </source>
</evidence>
<dbReference type="Proteomes" id="UP001220658">
    <property type="component" value="Unassembled WGS sequence"/>
</dbReference>
<gene>
    <name evidence="1" type="ORF">POG00_06780</name>
</gene>
<dbReference type="AlphaFoldDB" id="A0AAW6FRK5"/>
<name>A0AAW6FRK5_9FIRM</name>
<sequence>MEFIDYDDIETVKAGVQEAGMIMGGDYLFKFYLVIFTKDDRAVRLDSDLFFNGKHFLMTLRILHEKSPKWIDPKHLAQLLEMPNEKAYKILNEYYWNKRSWHNTPLYRRLSRK</sequence>
<reference evidence="1" key="1">
    <citation type="submission" date="2023-01" db="EMBL/GenBank/DDBJ databases">
        <title>Human gut microbiome strain richness.</title>
        <authorList>
            <person name="Chen-Liaw A."/>
        </authorList>
    </citation>
    <scope>NUCLEOTIDE SEQUENCE</scope>
    <source>
        <strain evidence="1">D55st1_G4_D55t1_190419</strain>
    </source>
</reference>
<protein>
    <submittedName>
        <fullName evidence="1">Uncharacterized protein</fullName>
    </submittedName>
</protein>
<accession>A0AAW6FRK5</accession>
<proteinExistence type="predicted"/>
<comment type="caution">
    <text evidence="1">The sequence shown here is derived from an EMBL/GenBank/DDBJ whole genome shotgun (WGS) entry which is preliminary data.</text>
</comment>
<dbReference type="RefSeq" id="WP_195191459.1">
    <property type="nucleotide sequence ID" value="NZ_JADMUL010000020.1"/>
</dbReference>
<organism evidence="1 2">
    <name type="scientific">Faecalitalea cylindroides</name>
    <dbReference type="NCBI Taxonomy" id="39483"/>
    <lineage>
        <taxon>Bacteria</taxon>
        <taxon>Bacillati</taxon>
        <taxon>Bacillota</taxon>
        <taxon>Erysipelotrichia</taxon>
        <taxon>Erysipelotrichales</taxon>
        <taxon>Erysipelotrichaceae</taxon>
        <taxon>Faecalitalea</taxon>
    </lineage>
</organism>